<keyword evidence="3" id="KW-1185">Reference proteome</keyword>
<gene>
    <name evidence="2" type="ORF">HHK36_021872</name>
</gene>
<evidence type="ECO:0000313" key="3">
    <source>
        <dbReference type="Proteomes" id="UP000655225"/>
    </source>
</evidence>
<name>A0A834YSF6_TETSI</name>
<dbReference type="Gene3D" id="3.40.50.1820">
    <property type="entry name" value="alpha/beta hydrolase"/>
    <property type="match status" value="1"/>
</dbReference>
<dbReference type="PRINTS" id="PR00412">
    <property type="entry name" value="EPOXHYDRLASE"/>
</dbReference>
<dbReference type="PANTHER" id="PTHR43139:SF52">
    <property type="entry name" value="SI:DKEY-122A22.2"/>
    <property type="match status" value="1"/>
</dbReference>
<evidence type="ECO:0000259" key="1">
    <source>
        <dbReference type="Pfam" id="PF00561"/>
    </source>
</evidence>
<dbReference type="EMBL" id="JABCRI010000015">
    <property type="protein sequence ID" value="KAF8393627.1"/>
    <property type="molecule type" value="Genomic_DNA"/>
</dbReference>
<evidence type="ECO:0000313" key="2">
    <source>
        <dbReference type="EMBL" id="KAF8393627.1"/>
    </source>
</evidence>
<dbReference type="AlphaFoldDB" id="A0A834YSF6"/>
<sequence>MVSSCLSLVSFYEGYLRRSFTASGLSPQTIHIDSETTIHFWGPSSPSSKPPLILIHGFGPKALWQWRHQVHSLSPHFNVYVPDLIFFGESTTKSSERSEIFQAVSIGKLFKMLGIERFSVMGTSYGGFVAYHMASMWPERVEKVVIASSAVNKRWRDNGELLERAKLERVEDLMLPTTVGQLRTLISLAMFKRPYILPDFLLNDFLLSLYSENRKEKMELLKGITLGQDDTLHISPLQQEVLIVWGEHDQIFPLEKASELKGVIGNNVRLEVMKNASHMPQVEDPKQFNDIIKKFLCSS</sequence>
<dbReference type="InterPro" id="IPR029058">
    <property type="entry name" value="AB_hydrolase_fold"/>
</dbReference>
<dbReference type="Proteomes" id="UP000655225">
    <property type="component" value="Unassembled WGS sequence"/>
</dbReference>
<dbReference type="InterPro" id="IPR052370">
    <property type="entry name" value="Meta-cleavage_hydrolase"/>
</dbReference>
<feature type="domain" description="AB hydrolase-1" evidence="1">
    <location>
        <begin position="50"/>
        <end position="285"/>
    </location>
</feature>
<protein>
    <recommendedName>
        <fullName evidence="1">AB hydrolase-1 domain-containing protein</fullName>
    </recommendedName>
</protein>
<dbReference type="PANTHER" id="PTHR43139">
    <property type="entry name" value="SI:DKEY-122A22.2"/>
    <property type="match status" value="1"/>
</dbReference>
<accession>A0A834YSF6</accession>
<dbReference type="GO" id="GO:0003824">
    <property type="term" value="F:catalytic activity"/>
    <property type="evidence" value="ECO:0007669"/>
    <property type="project" value="InterPro"/>
</dbReference>
<dbReference type="SUPFAM" id="SSF53474">
    <property type="entry name" value="alpha/beta-Hydrolases"/>
    <property type="match status" value="1"/>
</dbReference>
<dbReference type="Pfam" id="PF00561">
    <property type="entry name" value="Abhydrolase_1"/>
    <property type="match status" value="1"/>
</dbReference>
<dbReference type="InterPro" id="IPR000073">
    <property type="entry name" value="AB_hydrolase_1"/>
</dbReference>
<dbReference type="OrthoDB" id="6431331at2759"/>
<organism evidence="2 3">
    <name type="scientific">Tetracentron sinense</name>
    <name type="common">Spur-leaf</name>
    <dbReference type="NCBI Taxonomy" id="13715"/>
    <lineage>
        <taxon>Eukaryota</taxon>
        <taxon>Viridiplantae</taxon>
        <taxon>Streptophyta</taxon>
        <taxon>Embryophyta</taxon>
        <taxon>Tracheophyta</taxon>
        <taxon>Spermatophyta</taxon>
        <taxon>Magnoliopsida</taxon>
        <taxon>Trochodendrales</taxon>
        <taxon>Trochodendraceae</taxon>
        <taxon>Tetracentron</taxon>
    </lineage>
</organism>
<proteinExistence type="predicted"/>
<dbReference type="InterPro" id="IPR000639">
    <property type="entry name" value="Epox_hydrolase-like"/>
</dbReference>
<dbReference type="PRINTS" id="PR00111">
    <property type="entry name" value="ABHYDROLASE"/>
</dbReference>
<reference evidence="2 3" key="1">
    <citation type="submission" date="2020-04" db="EMBL/GenBank/DDBJ databases">
        <title>Plant Genome Project.</title>
        <authorList>
            <person name="Zhang R.-G."/>
        </authorList>
    </citation>
    <scope>NUCLEOTIDE SEQUENCE [LARGE SCALE GENOMIC DNA]</scope>
    <source>
        <strain evidence="2">YNK0</strain>
        <tissue evidence="2">Leaf</tissue>
    </source>
</reference>
<dbReference type="OMA" id="YHVARMW"/>
<comment type="caution">
    <text evidence="2">The sequence shown here is derived from an EMBL/GenBank/DDBJ whole genome shotgun (WGS) entry which is preliminary data.</text>
</comment>